<feature type="non-terminal residue" evidence="1">
    <location>
        <position position="1"/>
    </location>
</feature>
<organism evidence="1 2">
    <name type="scientific">Racocetra persica</name>
    <dbReference type="NCBI Taxonomy" id="160502"/>
    <lineage>
        <taxon>Eukaryota</taxon>
        <taxon>Fungi</taxon>
        <taxon>Fungi incertae sedis</taxon>
        <taxon>Mucoromycota</taxon>
        <taxon>Glomeromycotina</taxon>
        <taxon>Glomeromycetes</taxon>
        <taxon>Diversisporales</taxon>
        <taxon>Gigasporaceae</taxon>
        <taxon>Racocetra</taxon>
    </lineage>
</organism>
<protein>
    <submittedName>
        <fullName evidence="1">31111_t:CDS:1</fullName>
    </submittedName>
</protein>
<comment type="caution">
    <text evidence="1">The sequence shown here is derived from an EMBL/GenBank/DDBJ whole genome shotgun (WGS) entry which is preliminary data.</text>
</comment>
<feature type="non-terminal residue" evidence="1">
    <location>
        <position position="123"/>
    </location>
</feature>
<dbReference type="Proteomes" id="UP000789920">
    <property type="component" value="Unassembled WGS sequence"/>
</dbReference>
<reference evidence="1" key="1">
    <citation type="submission" date="2021-06" db="EMBL/GenBank/DDBJ databases">
        <authorList>
            <person name="Kallberg Y."/>
            <person name="Tangrot J."/>
            <person name="Rosling A."/>
        </authorList>
    </citation>
    <scope>NUCLEOTIDE SEQUENCE</scope>
    <source>
        <strain evidence="1">MA461A</strain>
    </source>
</reference>
<gene>
    <name evidence="1" type="ORF">RPERSI_LOCUS27633</name>
</gene>
<name>A0ACA9S8J4_9GLOM</name>
<evidence type="ECO:0000313" key="1">
    <source>
        <dbReference type="EMBL" id="CAG8829923.1"/>
    </source>
</evidence>
<sequence length="123" mass="14405">NGVPTKWRRKATLQNSPKIFQKLQAREIELSKISRKCGKTRGDKVTFIAQKEIFLMWLKQYLKKGAISAQRYLDLKNEAKKDLPDEIKEALRAEMVKDISNTNRIISYPYLSPLLHRPVLFPY</sequence>
<accession>A0ACA9S8J4</accession>
<keyword evidence="2" id="KW-1185">Reference proteome</keyword>
<dbReference type="EMBL" id="CAJVQC010098167">
    <property type="protein sequence ID" value="CAG8829923.1"/>
    <property type="molecule type" value="Genomic_DNA"/>
</dbReference>
<proteinExistence type="predicted"/>
<evidence type="ECO:0000313" key="2">
    <source>
        <dbReference type="Proteomes" id="UP000789920"/>
    </source>
</evidence>